<dbReference type="EMBL" id="AP018052">
    <property type="protein sequence ID" value="BAZ94329.1"/>
    <property type="molecule type" value="Genomic_DNA"/>
</dbReference>
<dbReference type="Pfam" id="PF04077">
    <property type="entry name" value="DsrH"/>
    <property type="match status" value="1"/>
</dbReference>
<dbReference type="PANTHER" id="PTHR37526:SF1">
    <property type="entry name" value="PROTEIN TUSB"/>
    <property type="match status" value="1"/>
</dbReference>
<evidence type="ECO:0000313" key="1">
    <source>
        <dbReference type="EMBL" id="BAZ94329.1"/>
    </source>
</evidence>
<name>A0A1Z4VRR8_9GAMM</name>
<dbReference type="Proteomes" id="UP000218765">
    <property type="component" value="Chromosome"/>
</dbReference>
<protein>
    <submittedName>
        <fullName evidence="1">Sulfur relay protein TusB/DsrH</fullName>
    </submittedName>
</protein>
<dbReference type="AlphaFoldDB" id="A0A1Z4VRR8"/>
<dbReference type="GO" id="GO:0002143">
    <property type="term" value="P:tRNA wobble position uridine thiolation"/>
    <property type="evidence" value="ECO:0007669"/>
    <property type="project" value="InterPro"/>
</dbReference>
<evidence type="ECO:0000313" key="2">
    <source>
        <dbReference type="Proteomes" id="UP000218765"/>
    </source>
</evidence>
<dbReference type="InterPro" id="IPR027396">
    <property type="entry name" value="DsrEFH-like"/>
</dbReference>
<dbReference type="RefSeq" id="WP_096366431.1">
    <property type="nucleotide sequence ID" value="NZ_AP018052.1"/>
</dbReference>
<dbReference type="InterPro" id="IPR007215">
    <property type="entry name" value="Sulphur_relay_TusB/DsrH"/>
</dbReference>
<dbReference type="GO" id="GO:1990228">
    <property type="term" value="C:sulfurtransferase complex"/>
    <property type="evidence" value="ECO:0007669"/>
    <property type="project" value="TreeGrafter"/>
</dbReference>
<dbReference type="Gene3D" id="3.40.1260.10">
    <property type="entry name" value="DsrEFH-like"/>
    <property type="match status" value="1"/>
</dbReference>
<dbReference type="NCBIfam" id="TIGR03011">
    <property type="entry name" value="sulf_tusB_dsrH"/>
    <property type="match status" value="1"/>
</dbReference>
<dbReference type="SUPFAM" id="SSF75169">
    <property type="entry name" value="DsrEFH-like"/>
    <property type="match status" value="1"/>
</dbReference>
<dbReference type="OrthoDB" id="9795117at2"/>
<reference evidence="1 2" key="1">
    <citation type="submission" date="2017-05" db="EMBL/GenBank/DDBJ databases">
        <title>Thiocyanate degradation by Thiohalobacter thiocyanaticus FOKN1.</title>
        <authorList>
            <person name="Oshiki M."/>
            <person name="Fukushima T."/>
            <person name="Kawano S."/>
            <person name="Nakagawa J."/>
        </authorList>
    </citation>
    <scope>NUCLEOTIDE SEQUENCE [LARGE SCALE GENOMIC DNA]</scope>
    <source>
        <strain evidence="1 2">FOKN1</strain>
    </source>
</reference>
<sequence length="102" mass="11033">MAMLHTVNKSPFENRSLDSCLGRIKDGAAVLLFEDAVYGAMKGTAVAGKVQSAMEKSKVYVLGPDLRARGMSEDQVLDGINVVDYGGFVDLVTEHDNVQAWL</sequence>
<accession>A0A1Z4VRR8</accession>
<dbReference type="PANTHER" id="PTHR37526">
    <property type="entry name" value="PROTEIN TUSB"/>
    <property type="match status" value="1"/>
</dbReference>
<organism evidence="1 2">
    <name type="scientific">Thiohalobacter thiocyanaticus</name>
    <dbReference type="NCBI Taxonomy" id="585455"/>
    <lineage>
        <taxon>Bacteria</taxon>
        <taxon>Pseudomonadati</taxon>
        <taxon>Pseudomonadota</taxon>
        <taxon>Gammaproteobacteria</taxon>
        <taxon>Thiohalobacterales</taxon>
        <taxon>Thiohalobacteraceae</taxon>
        <taxon>Thiohalobacter</taxon>
    </lineage>
</organism>
<gene>
    <name evidence="1" type="ORF">FOKN1_1949</name>
</gene>
<proteinExistence type="predicted"/>
<keyword evidence="2" id="KW-1185">Reference proteome</keyword>
<dbReference type="KEGG" id="ttc:FOKN1_1949"/>